<proteinExistence type="predicted"/>
<gene>
    <name evidence="2" type="ORF">ACFORJ_10860</name>
</gene>
<organism evidence="2 3">
    <name type="scientific">Corynebacterium hansenii</name>
    <dbReference type="NCBI Taxonomy" id="394964"/>
    <lineage>
        <taxon>Bacteria</taxon>
        <taxon>Bacillati</taxon>
        <taxon>Actinomycetota</taxon>
        <taxon>Actinomycetes</taxon>
        <taxon>Mycobacteriales</taxon>
        <taxon>Corynebacteriaceae</taxon>
        <taxon>Corynebacterium</taxon>
    </lineage>
</organism>
<dbReference type="InterPro" id="IPR028037">
    <property type="entry name" value="Antitoxin_Rv0909/MT0933"/>
</dbReference>
<dbReference type="EMBL" id="JBHRZN010000003">
    <property type="protein sequence ID" value="MFC3850662.1"/>
    <property type="molecule type" value="Genomic_DNA"/>
</dbReference>
<name>A0ABV7ZQ37_9CORY</name>
<feature type="region of interest" description="Disordered" evidence="1">
    <location>
        <begin position="12"/>
        <end position="62"/>
    </location>
</feature>
<reference evidence="3" key="1">
    <citation type="journal article" date="2019" name="Int. J. Syst. Evol. Microbiol.">
        <title>The Global Catalogue of Microorganisms (GCM) 10K type strain sequencing project: providing services to taxonomists for standard genome sequencing and annotation.</title>
        <authorList>
            <consortium name="The Broad Institute Genomics Platform"/>
            <consortium name="The Broad Institute Genome Sequencing Center for Infectious Disease"/>
            <person name="Wu L."/>
            <person name="Ma J."/>
        </authorList>
    </citation>
    <scope>NUCLEOTIDE SEQUENCE [LARGE SCALE GENOMIC DNA]</scope>
    <source>
        <strain evidence="3">CCUG 53252</strain>
    </source>
</reference>
<keyword evidence="3" id="KW-1185">Reference proteome</keyword>
<sequence>MGIFDKAKQFAADNPDKVSQGIDKAGDAIDERTGGKHSEQIDKAQDAARKHLADGEGEQPQQ</sequence>
<evidence type="ECO:0000313" key="2">
    <source>
        <dbReference type="EMBL" id="MFC3850662.1"/>
    </source>
</evidence>
<feature type="compositionally biased region" description="Basic and acidic residues" evidence="1">
    <location>
        <begin position="24"/>
        <end position="54"/>
    </location>
</feature>
<comment type="caution">
    <text evidence="2">The sequence shown here is derived from an EMBL/GenBank/DDBJ whole genome shotgun (WGS) entry which is preliminary data.</text>
</comment>
<evidence type="ECO:0000256" key="1">
    <source>
        <dbReference type="SAM" id="MobiDB-lite"/>
    </source>
</evidence>
<dbReference type="RefSeq" id="WP_290290513.1">
    <property type="nucleotide sequence ID" value="NZ_CP047211.1"/>
</dbReference>
<protein>
    <submittedName>
        <fullName evidence="2">Antitoxin</fullName>
    </submittedName>
</protein>
<dbReference type="Proteomes" id="UP001595751">
    <property type="component" value="Unassembled WGS sequence"/>
</dbReference>
<dbReference type="Pfam" id="PF14013">
    <property type="entry name" value="MT0933_antitox"/>
    <property type="match status" value="1"/>
</dbReference>
<evidence type="ECO:0000313" key="3">
    <source>
        <dbReference type="Proteomes" id="UP001595751"/>
    </source>
</evidence>
<accession>A0ABV7ZQ37</accession>